<dbReference type="GO" id="GO:0009307">
    <property type="term" value="P:DNA restriction-modification system"/>
    <property type="evidence" value="ECO:0007669"/>
    <property type="project" value="UniProtKB-KW"/>
</dbReference>
<accession>A0A1D2QS31</accession>
<protein>
    <recommendedName>
        <fullName evidence="1">DNA (cytosine-5-)-methyltransferase</fullName>
        <ecNumber evidence="1">2.1.1.37</ecNumber>
    </recommendedName>
</protein>
<keyword evidence="5" id="KW-0680">Restriction system</keyword>
<dbReference type="EMBL" id="MDLC01000009">
    <property type="protein sequence ID" value="ODS24387.1"/>
    <property type="molecule type" value="Genomic_DNA"/>
</dbReference>
<keyword evidence="2" id="KW-0489">Methyltransferase</keyword>
<keyword evidence="3" id="KW-0808">Transferase</keyword>
<sequence length="101" mass="11440">MEYAIGTKKQAICVLDPKKPSKTITTLPDDVLHYKEPRILTVRESARIQSFPDDFEFKGKYTTGGKDRTKECPRYTQVGNAVPPLLGEIFGIWVKKIQGKI</sequence>
<dbReference type="PANTHER" id="PTHR10629">
    <property type="entry name" value="CYTOSINE-SPECIFIC METHYLTRANSFERASE"/>
    <property type="match status" value="1"/>
</dbReference>
<dbReference type="PANTHER" id="PTHR10629:SF52">
    <property type="entry name" value="DNA (CYTOSINE-5)-METHYLTRANSFERASE 1"/>
    <property type="match status" value="1"/>
</dbReference>
<dbReference type="STRING" id="62101.AB835_03545"/>
<evidence type="ECO:0000256" key="4">
    <source>
        <dbReference type="ARBA" id="ARBA00022691"/>
    </source>
</evidence>
<comment type="catalytic activity">
    <reaction evidence="6">
        <text>a 2'-deoxycytidine in DNA + S-adenosyl-L-methionine = a 5-methyl-2'-deoxycytidine in DNA + S-adenosyl-L-homocysteine + H(+)</text>
        <dbReference type="Rhea" id="RHEA:13681"/>
        <dbReference type="Rhea" id="RHEA-COMP:11369"/>
        <dbReference type="Rhea" id="RHEA-COMP:11370"/>
        <dbReference type="ChEBI" id="CHEBI:15378"/>
        <dbReference type="ChEBI" id="CHEBI:57856"/>
        <dbReference type="ChEBI" id="CHEBI:59789"/>
        <dbReference type="ChEBI" id="CHEBI:85452"/>
        <dbReference type="ChEBI" id="CHEBI:85454"/>
        <dbReference type="EC" id="2.1.1.37"/>
    </reaction>
</comment>
<evidence type="ECO:0000256" key="3">
    <source>
        <dbReference type="ARBA" id="ARBA00022679"/>
    </source>
</evidence>
<evidence type="ECO:0000256" key="6">
    <source>
        <dbReference type="ARBA" id="ARBA00047422"/>
    </source>
</evidence>
<dbReference type="EC" id="2.1.1.37" evidence="1"/>
<dbReference type="InterPro" id="IPR001525">
    <property type="entry name" value="C5_MeTfrase"/>
</dbReference>
<dbReference type="InterPro" id="IPR050390">
    <property type="entry name" value="C5-Methyltransferase"/>
</dbReference>
<evidence type="ECO:0000256" key="1">
    <source>
        <dbReference type="ARBA" id="ARBA00011975"/>
    </source>
</evidence>
<dbReference type="Pfam" id="PF00145">
    <property type="entry name" value="DNA_methylase"/>
    <property type="match status" value="1"/>
</dbReference>
<dbReference type="InterPro" id="IPR029063">
    <property type="entry name" value="SAM-dependent_MTases_sf"/>
</dbReference>
<evidence type="ECO:0000256" key="2">
    <source>
        <dbReference type="ARBA" id="ARBA00022603"/>
    </source>
</evidence>
<dbReference type="AlphaFoldDB" id="A0A1D2QS31"/>
<dbReference type="Gene3D" id="3.90.120.10">
    <property type="entry name" value="DNA Methylase, subunit A, domain 2"/>
    <property type="match status" value="1"/>
</dbReference>
<evidence type="ECO:0000313" key="8">
    <source>
        <dbReference type="Proteomes" id="UP000242502"/>
    </source>
</evidence>
<dbReference type="SUPFAM" id="SSF53335">
    <property type="entry name" value="S-adenosyl-L-methionine-dependent methyltransferases"/>
    <property type="match status" value="1"/>
</dbReference>
<dbReference type="GO" id="GO:0003677">
    <property type="term" value="F:DNA binding"/>
    <property type="evidence" value="ECO:0007669"/>
    <property type="project" value="TreeGrafter"/>
</dbReference>
<organism evidence="7 8">
    <name type="scientific">Candidatus Endobugula sertula</name>
    <name type="common">Bugula neritina bacterial symbiont</name>
    <dbReference type="NCBI Taxonomy" id="62101"/>
    <lineage>
        <taxon>Bacteria</taxon>
        <taxon>Pseudomonadati</taxon>
        <taxon>Pseudomonadota</taxon>
        <taxon>Gammaproteobacteria</taxon>
        <taxon>Cellvibrionales</taxon>
        <taxon>Cellvibrionaceae</taxon>
        <taxon>Candidatus Endobugula</taxon>
    </lineage>
</organism>
<keyword evidence="4" id="KW-0949">S-adenosyl-L-methionine</keyword>
<dbReference type="Proteomes" id="UP000242502">
    <property type="component" value="Unassembled WGS sequence"/>
</dbReference>
<comment type="caution">
    <text evidence="7">The sequence shown here is derived from an EMBL/GenBank/DDBJ whole genome shotgun (WGS) entry which is preliminary data.</text>
</comment>
<evidence type="ECO:0000256" key="5">
    <source>
        <dbReference type="ARBA" id="ARBA00022747"/>
    </source>
</evidence>
<dbReference type="GO" id="GO:0044027">
    <property type="term" value="P:negative regulation of gene expression via chromosomal CpG island methylation"/>
    <property type="evidence" value="ECO:0007669"/>
    <property type="project" value="TreeGrafter"/>
</dbReference>
<reference evidence="7 8" key="1">
    <citation type="journal article" date="2016" name="Appl. Environ. Microbiol.">
        <title>Lack of Overt Genome Reduction in the Bryostatin-Producing Bryozoan Symbiont "Candidatus Endobugula sertula".</title>
        <authorList>
            <person name="Miller I.J."/>
            <person name="Vanee N."/>
            <person name="Fong S.S."/>
            <person name="Lim-Fong G.E."/>
            <person name="Kwan J.C."/>
        </authorList>
    </citation>
    <scope>NUCLEOTIDE SEQUENCE [LARGE SCALE GENOMIC DNA]</scope>
    <source>
        <strain evidence="7">AB1-4</strain>
    </source>
</reference>
<gene>
    <name evidence="7" type="ORF">AB835_03545</name>
</gene>
<name>A0A1D2QS31_9GAMM</name>
<evidence type="ECO:0000313" key="7">
    <source>
        <dbReference type="EMBL" id="ODS24387.1"/>
    </source>
</evidence>
<dbReference type="GO" id="GO:0032259">
    <property type="term" value="P:methylation"/>
    <property type="evidence" value="ECO:0007669"/>
    <property type="project" value="UniProtKB-KW"/>
</dbReference>
<proteinExistence type="predicted"/>
<dbReference type="GO" id="GO:0003886">
    <property type="term" value="F:DNA (cytosine-5-)-methyltransferase activity"/>
    <property type="evidence" value="ECO:0007669"/>
    <property type="project" value="UniProtKB-EC"/>
</dbReference>